<name>A0A9D8PYX5_9GAMM</name>
<sequence length="361" mass="39651">MELSVFVEGNGGGHLRCRAELCTDKPITGIQWRPGREEILFTLTDPEDSQAQSILRWDIKADRVFSLVHTPGLINGGRATPNACGASSEALVCVAADASHPPRLERIDLESGNRTVLFNPNAALAADMEGVPVRRLHWTDVAGRRFNGLYFPAQRTAGGAPPLFLTYYRCPGFVRGGVGDEWPLVTLAGRGISALCINAPPSELDAVTRFELGRSAIESVIDLLAASGEIDRGKVGMGGLSYGTEVTMWMAMNSDALSAASVSSIAFSPLAYTLMSISGETFFSRLRTYWQLGAPDETPAQWKRLSPAFNLDRIKVPMLMQLPEQEYQHTLDYAVPLIRDQRADLYVYPNEAHQKFQPRHK</sequence>
<dbReference type="AlphaFoldDB" id="A0A9D8PYX5"/>
<dbReference type="Proteomes" id="UP000664815">
    <property type="component" value="Unassembled WGS sequence"/>
</dbReference>
<dbReference type="GO" id="GO:0006508">
    <property type="term" value="P:proteolysis"/>
    <property type="evidence" value="ECO:0007669"/>
    <property type="project" value="InterPro"/>
</dbReference>
<feature type="domain" description="Peptidase S9 prolyl oligopeptidase catalytic" evidence="1">
    <location>
        <begin position="220"/>
        <end position="360"/>
    </location>
</feature>
<evidence type="ECO:0000313" key="3">
    <source>
        <dbReference type="Proteomes" id="UP000664815"/>
    </source>
</evidence>
<gene>
    <name evidence="2" type="ORF">J0H45_05390</name>
</gene>
<dbReference type="EMBL" id="JAFKMG010000477">
    <property type="protein sequence ID" value="MBN8798777.1"/>
    <property type="molecule type" value="Genomic_DNA"/>
</dbReference>
<dbReference type="InterPro" id="IPR029058">
    <property type="entry name" value="AB_hydrolase_fold"/>
</dbReference>
<protein>
    <submittedName>
        <fullName evidence="2">Prolyl oligopeptidase family serine peptidase</fullName>
    </submittedName>
</protein>
<organism evidence="2 3">
    <name type="scientific">Stenotrophomonas nitritireducens</name>
    <dbReference type="NCBI Taxonomy" id="83617"/>
    <lineage>
        <taxon>Bacteria</taxon>
        <taxon>Pseudomonadati</taxon>
        <taxon>Pseudomonadota</taxon>
        <taxon>Gammaproteobacteria</taxon>
        <taxon>Lysobacterales</taxon>
        <taxon>Lysobacteraceae</taxon>
        <taxon>Stenotrophomonas</taxon>
    </lineage>
</organism>
<dbReference type="SUPFAM" id="SSF53474">
    <property type="entry name" value="alpha/beta-Hydrolases"/>
    <property type="match status" value="1"/>
</dbReference>
<feature type="non-terminal residue" evidence="2">
    <location>
        <position position="361"/>
    </location>
</feature>
<dbReference type="Pfam" id="PF00326">
    <property type="entry name" value="Peptidase_S9"/>
    <property type="match status" value="1"/>
</dbReference>
<dbReference type="Gene3D" id="3.40.50.1820">
    <property type="entry name" value="alpha/beta hydrolase"/>
    <property type="match status" value="1"/>
</dbReference>
<evidence type="ECO:0000259" key="1">
    <source>
        <dbReference type="Pfam" id="PF00326"/>
    </source>
</evidence>
<dbReference type="InterPro" id="IPR001375">
    <property type="entry name" value="Peptidase_S9_cat"/>
</dbReference>
<accession>A0A9D8PYX5</accession>
<dbReference type="GO" id="GO:0008236">
    <property type="term" value="F:serine-type peptidase activity"/>
    <property type="evidence" value="ECO:0007669"/>
    <property type="project" value="InterPro"/>
</dbReference>
<evidence type="ECO:0000313" key="2">
    <source>
        <dbReference type="EMBL" id="MBN8798777.1"/>
    </source>
</evidence>
<reference evidence="2" key="1">
    <citation type="submission" date="2021-02" db="EMBL/GenBank/DDBJ databases">
        <title>Thiocyanate and organic carbon inputs drive convergent selection for specific autotrophic Afipia and Thiobacillus strains within complex microbiomes.</title>
        <authorList>
            <person name="Huddy R.J."/>
            <person name="Sachdeva R."/>
            <person name="Kadzinga F."/>
            <person name="Kantor R.S."/>
            <person name="Harrison S.T.L."/>
            <person name="Banfield J.F."/>
        </authorList>
    </citation>
    <scope>NUCLEOTIDE SEQUENCE</scope>
    <source>
        <strain evidence="2">SCN18_10_11_15_R1_P_69_7</strain>
    </source>
</reference>
<proteinExistence type="predicted"/>
<comment type="caution">
    <text evidence="2">The sequence shown here is derived from an EMBL/GenBank/DDBJ whole genome shotgun (WGS) entry which is preliminary data.</text>
</comment>